<protein>
    <submittedName>
        <fullName evidence="4">M23 family metallopeptidase</fullName>
    </submittedName>
</protein>
<dbReference type="InterPro" id="IPR011055">
    <property type="entry name" value="Dup_hybrid_motif"/>
</dbReference>
<name>A0A424YFW3_9FIRM</name>
<dbReference type="Gene3D" id="2.70.70.10">
    <property type="entry name" value="Glucose Permease (Domain IIA)"/>
    <property type="match status" value="1"/>
</dbReference>
<dbReference type="CDD" id="cd12797">
    <property type="entry name" value="M23_peptidase"/>
    <property type="match status" value="1"/>
</dbReference>
<dbReference type="InterPro" id="IPR050570">
    <property type="entry name" value="Cell_wall_metabolism_enzyme"/>
</dbReference>
<evidence type="ECO:0000313" key="4">
    <source>
        <dbReference type="EMBL" id="RQD76761.1"/>
    </source>
</evidence>
<dbReference type="PANTHER" id="PTHR21666:SF270">
    <property type="entry name" value="MUREIN HYDROLASE ACTIVATOR ENVC"/>
    <property type="match status" value="1"/>
</dbReference>
<dbReference type="Proteomes" id="UP000285138">
    <property type="component" value="Unassembled WGS sequence"/>
</dbReference>
<feature type="domain" description="M23ase beta-sheet core" evidence="3">
    <location>
        <begin position="216"/>
        <end position="313"/>
    </location>
</feature>
<evidence type="ECO:0000256" key="1">
    <source>
        <dbReference type="SAM" id="MobiDB-lite"/>
    </source>
</evidence>
<dbReference type="GO" id="GO:0004222">
    <property type="term" value="F:metalloendopeptidase activity"/>
    <property type="evidence" value="ECO:0007669"/>
    <property type="project" value="TreeGrafter"/>
</dbReference>
<evidence type="ECO:0000259" key="3">
    <source>
        <dbReference type="Pfam" id="PF01551"/>
    </source>
</evidence>
<keyword evidence="2" id="KW-0472">Membrane</keyword>
<dbReference type="InterPro" id="IPR016047">
    <property type="entry name" value="M23ase_b-sheet_dom"/>
</dbReference>
<proteinExistence type="predicted"/>
<gene>
    <name evidence="4" type="ORF">D5R97_04045</name>
</gene>
<keyword evidence="2" id="KW-0812">Transmembrane</keyword>
<feature type="compositionally biased region" description="Basic residues" evidence="1">
    <location>
        <begin position="59"/>
        <end position="68"/>
    </location>
</feature>
<feature type="transmembrane region" description="Helical" evidence="2">
    <location>
        <begin position="100"/>
        <end position="120"/>
    </location>
</feature>
<dbReference type="Pfam" id="PF01551">
    <property type="entry name" value="Peptidase_M23"/>
    <property type="match status" value="1"/>
</dbReference>
<organism evidence="4 5">
    <name type="scientific">Candidatus Syntrophonatronum acetioxidans</name>
    <dbReference type="NCBI Taxonomy" id="1795816"/>
    <lineage>
        <taxon>Bacteria</taxon>
        <taxon>Bacillati</taxon>
        <taxon>Bacillota</taxon>
        <taxon>Clostridia</taxon>
        <taxon>Eubacteriales</taxon>
        <taxon>Syntrophomonadaceae</taxon>
        <taxon>Candidatus Syntrophonatronum</taxon>
    </lineage>
</organism>
<accession>A0A424YFW3</accession>
<feature type="compositionally biased region" description="Basic and acidic residues" evidence="1">
    <location>
        <begin position="76"/>
        <end position="93"/>
    </location>
</feature>
<comment type="caution">
    <text evidence="4">The sequence shown here is derived from an EMBL/GenBank/DDBJ whole genome shotgun (WGS) entry which is preliminary data.</text>
</comment>
<feature type="region of interest" description="Disordered" evidence="1">
    <location>
        <begin position="128"/>
        <end position="189"/>
    </location>
</feature>
<sequence length="319" mass="35757">MKEKLEIIREMWEKALGRLENITKIFPFSPRQAPKQQEHLKALTPPKTLKSAGPLQKQRPGRGVKGVKKVTSLPPAREKRNNPSRDREQEKAKETKKRHLRILGAYLLLLVVIMTGFVLGQGQREEGFFSPSGDMQALGEEEGPREQGVEEKPPIELEASGKTREVVLSPGEDKGEEEREEGPKAAPAREEFKWPLQGEITAEFHQVYQVGSQYRLHQGIDLKAPRGASVQASLSGQVEKVTRDPALGEIVVLSHPGNFQTLYGNLDQARVEEGQQVKKGEKIALVGETALLDASRDSFLHFEVREGDIPRDPLEYLPW</sequence>
<evidence type="ECO:0000256" key="2">
    <source>
        <dbReference type="SAM" id="Phobius"/>
    </source>
</evidence>
<dbReference type="AlphaFoldDB" id="A0A424YFW3"/>
<evidence type="ECO:0000313" key="5">
    <source>
        <dbReference type="Proteomes" id="UP000285138"/>
    </source>
</evidence>
<dbReference type="EMBL" id="QZAA01000111">
    <property type="protein sequence ID" value="RQD76761.1"/>
    <property type="molecule type" value="Genomic_DNA"/>
</dbReference>
<keyword evidence="2" id="KW-1133">Transmembrane helix</keyword>
<feature type="region of interest" description="Disordered" evidence="1">
    <location>
        <begin position="30"/>
        <end position="96"/>
    </location>
</feature>
<dbReference type="PANTHER" id="PTHR21666">
    <property type="entry name" value="PEPTIDASE-RELATED"/>
    <property type="match status" value="1"/>
</dbReference>
<dbReference type="SUPFAM" id="SSF51261">
    <property type="entry name" value="Duplicated hybrid motif"/>
    <property type="match status" value="1"/>
</dbReference>
<reference evidence="4 5" key="1">
    <citation type="submission" date="2018-08" db="EMBL/GenBank/DDBJ databases">
        <title>The metabolism and importance of syntrophic acetate oxidation coupled to methane or sulfide production in haloalkaline environments.</title>
        <authorList>
            <person name="Timmers P.H.A."/>
            <person name="Vavourakis C.D."/>
            <person name="Sorokin D.Y."/>
            <person name="Sinninghe Damste J.S."/>
            <person name="Muyzer G."/>
            <person name="Stams A.J.M."/>
            <person name="Plugge C.M."/>
        </authorList>
    </citation>
    <scope>NUCLEOTIDE SEQUENCE [LARGE SCALE GENOMIC DNA]</scope>
    <source>
        <strain evidence="4">MSAO_Bac1</strain>
    </source>
</reference>
<feature type="compositionally biased region" description="Basic and acidic residues" evidence="1">
    <location>
        <begin position="142"/>
        <end position="189"/>
    </location>
</feature>